<protein>
    <recommendedName>
        <fullName evidence="2">Exocyst complex component Sec3 PIP2-binding N-terminal domain-containing protein</fullName>
    </recommendedName>
</protein>
<dbReference type="Pfam" id="PF15277">
    <property type="entry name" value="Sec3-PIP2_bind"/>
    <property type="match status" value="1"/>
</dbReference>
<dbReference type="GO" id="GO:0006893">
    <property type="term" value="P:Golgi to plasma membrane transport"/>
    <property type="evidence" value="ECO:0007669"/>
    <property type="project" value="TreeGrafter"/>
</dbReference>
<dbReference type="STRING" id="27349.A0A0L6VE83"/>
<dbReference type="GO" id="GO:0005546">
    <property type="term" value="F:phosphatidylinositol-4,5-bisphosphate binding"/>
    <property type="evidence" value="ECO:0007669"/>
    <property type="project" value="TreeGrafter"/>
</dbReference>
<dbReference type="EMBL" id="LAVV01006628">
    <property type="protein sequence ID" value="KNZ59039.1"/>
    <property type="molecule type" value="Genomic_DNA"/>
</dbReference>
<dbReference type="PANTHER" id="PTHR16092:SF14">
    <property type="entry name" value="EXOCYST COMPLEX COMPONENT 1 ISOFORM X1"/>
    <property type="match status" value="1"/>
</dbReference>
<evidence type="ECO:0000256" key="1">
    <source>
        <dbReference type="SAM" id="MobiDB-lite"/>
    </source>
</evidence>
<reference evidence="3 4" key="1">
    <citation type="submission" date="2015-08" db="EMBL/GenBank/DDBJ databases">
        <title>Next Generation Sequencing and Analysis of the Genome of Puccinia sorghi L Schw, the Causal Agent of Maize Common Rust.</title>
        <authorList>
            <person name="Rochi L."/>
            <person name="Burguener G."/>
            <person name="Darino M."/>
            <person name="Turjanski A."/>
            <person name="Kreff E."/>
            <person name="Dieguez M.J."/>
            <person name="Sacco F."/>
        </authorList>
    </citation>
    <scope>NUCLEOTIDE SEQUENCE [LARGE SCALE GENOMIC DNA]</scope>
    <source>
        <strain evidence="3 4">RO10H11247</strain>
    </source>
</reference>
<keyword evidence="4" id="KW-1185">Reference proteome</keyword>
<dbReference type="SMART" id="SM01313">
    <property type="entry name" value="Sec3-PIP2_bind"/>
    <property type="match status" value="1"/>
</dbReference>
<name>A0A0L6VE83_9BASI</name>
<feature type="compositionally biased region" description="Polar residues" evidence="1">
    <location>
        <begin position="159"/>
        <end position="171"/>
    </location>
</feature>
<comment type="caution">
    <text evidence="3">The sequence shown here is derived from an EMBL/GenBank/DDBJ whole genome shotgun (WGS) entry which is preliminary data.</text>
</comment>
<feature type="compositionally biased region" description="Low complexity" evidence="1">
    <location>
        <begin position="199"/>
        <end position="211"/>
    </location>
</feature>
<evidence type="ECO:0000313" key="3">
    <source>
        <dbReference type="EMBL" id="KNZ59039.1"/>
    </source>
</evidence>
<dbReference type="InterPro" id="IPR028258">
    <property type="entry name" value="Sec3-PIP2_bind"/>
</dbReference>
<dbReference type="GO" id="GO:0000145">
    <property type="term" value="C:exocyst"/>
    <property type="evidence" value="ECO:0007669"/>
    <property type="project" value="InterPro"/>
</dbReference>
<feature type="compositionally biased region" description="Polar residues" evidence="1">
    <location>
        <begin position="305"/>
        <end position="325"/>
    </location>
</feature>
<dbReference type="AlphaFoldDB" id="A0A0L6VE83"/>
<organism evidence="3 4">
    <name type="scientific">Puccinia sorghi</name>
    <dbReference type="NCBI Taxonomy" id="27349"/>
    <lineage>
        <taxon>Eukaryota</taxon>
        <taxon>Fungi</taxon>
        <taxon>Dikarya</taxon>
        <taxon>Basidiomycota</taxon>
        <taxon>Pucciniomycotina</taxon>
        <taxon>Pucciniomycetes</taxon>
        <taxon>Pucciniales</taxon>
        <taxon>Pucciniaceae</taxon>
        <taxon>Puccinia</taxon>
    </lineage>
</organism>
<feature type="compositionally biased region" description="Polar residues" evidence="1">
    <location>
        <begin position="178"/>
        <end position="191"/>
    </location>
</feature>
<feature type="compositionally biased region" description="Polar residues" evidence="1">
    <location>
        <begin position="375"/>
        <end position="385"/>
    </location>
</feature>
<dbReference type="Proteomes" id="UP000037035">
    <property type="component" value="Unassembled WGS sequence"/>
</dbReference>
<gene>
    <name evidence="3" type="ORF">VP01_1811g3</name>
</gene>
<dbReference type="InterPro" id="IPR019160">
    <property type="entry name" value="Sec3_CC"/>
</dbReference>
<dbReference type="OrthoDB" id="27109at2759"/>
<dbReference type="GO" id="GO:0005886">
    <property type="term" value="C:plasma membrane"/>
    <property type="evidence" value="ECO:0007669"/>
    <property type="project" value="TreeGrafter"/>
</dbReference>
<evidence type="ECO:0000259" key="2">
    <source>
        <dbReference type="SMART" id="SM01313"/>
    </source>
</evidence>
<dbReference type="CDD" id="cd13315">
    <property type="entry name" value="PH_Sec3"/>
    <property type="match status" value="1"/>
</dbReference>
<feature type="domain" description="Exocyst complex component Sec3 PIP2-binding N-terminal" evidence="2">
    <location>
        <begin position="45"/>
        <end position="130"/>
    </location>
</feature>
<dbReference type="GO" id="GO:0006887">
    <property type="term" value="P:exocytosis"/>
    <property type="evidence" value="ECO:0007669"/>
    <property type="project" value="InterPro"/>
</dbReference>
<feature type="compositionally biased region" description="Polar residues" evidence="1">
    <location>
        <begin position="225"/>
        <end position="235"/>
    </location>
</feature>
<dbReference type="PANTHER" id="PTHR16092">
    <property type="entry name" value="SEC3/SYNTAXIN-RELATED"/>
    <property type="match status" value="1"/>
</dbReference>
<proteinExistence type="predicted"/>
<sequence>MAEHDPIRSSIISSLFSPHSKGSAGQTGQTYIAHCKTWEEASTIGERKPRYILLAVGTTARVFLHKSKRNTNGSFSIGKTWDIIELRTVELIDESAFSLTIGQRSYTWLAENSQERDRFVNVLVRSFRQYSKGELPDLIGLPNDDHASPAYSIPIPGSPVTSVHSSNSTGVRTRPVNPLTSPNSLKSSTNLRPSPVPPTSFRSPSPSTPRSAHGGTSFATPAPSIATNFTNSSSPAPIFNDESTRRPPHTPQLSIGIEPPITSPQPSLSHSRASVEDETHLATSPSSPRKTSRLKVSIAGLLLNHRSNSRNTPTAPNSPASNRVISSPLKVTHDRYPAIEPRLITSETHEPVGQSLSEEDRGLPSSAAVSKLAQPPSSKSTSRPRNSFMLKQTAPPAVTSEKVKISKQSGETDIDIPDVLSNVEEILEGFQWRPISSDGATESVNQIEEQLMTELKALELAEIHAIIENDNRVGTIVTHLDESLAELDKMEVLLSIYRTQLNMVDEDVIHIESQNRGLQVQMSNQRALLEEIEGLR</sequence>
<evidence type="ECO:0000313" key="4">
    <source>
        <dbReference type="Proteomes" id="UP000037035"/>
    </source>
</evidence>
<feature type="region of interest" description="Disordered" evidence="1">
    <location>
        <begin position="150"/>
        <end position="409"/>
    </location>
</feature>
<dbReference type="VEuPathDB" id="FungiDB:VP01_1811g3"/>
<accession>A0A0L6VE83</accession>
<dbReference type="Pfam" id="PF09763">
    <property type="entry name" value="Sec3_CC"/>
    <property type="match status" value="1"/>
</dbReference>
<dbReference type="Gene3D" id="2.30.29.90">
    <property type="match status" value="1"/>
</dbReference>